<evidence type="ECO:0000256" key="9">
    <source>
        <dbReference type="ARBA" id="ARBA00038080"/>
    </source>
</evidence>
<feature type="region of interest" description="Disordered" evidence="11">
    <location>
        <begin position="768"/>
        <end position="860"/>
    </location>
</feature>
<evidence type="ECO:0000256" key="6">
    <source>
        <dbReference type="ARBA" id="ARBA00022989"/>
    </source>
</evidence>
<feature type="compositionally biased region" description="Basic and acidic residues" evidence="11">
    <location>
        <begin position="1380"/>
        <end position="1391"/>
    </location>
</feature>
<accession>A0A6J1F7N0</accession>
<feature type="region of interest" description="Disordered" evidence="11">
    <location>
        <begin position="311"/>
        <end position="332"/>
    </location>
</feature>
<gene>
    <name evidence="14 15" type="primary">LOC111442839</name>
</gene>
<feature type="transmembrane region" description="Helical" evidence="12">
    <location>
        <begin position="1477"/>
        <end position="1494"/>
    </location>
</feature>
<protein>
    <submittedName>
        <fullName evidence="14 15">Uncharacterized protein LOC111442839</fullName>
    </submittedName>
</protein>
<reference evidence="14 15" key="1">
    <citation type="submission" date="2025-04" db="UniProtKB">
        <authorList>
            <consortium name="RefSeq"/>
        </authorList>
    </citation>
    <scope>IDENTIFICATION</scope>
    <source>
        <tissue evidence="14 15">Young leaves</tissue>
    </source>
</reference>
<dbReference type="KEGG" id="cmos:111442839"/>
<dbReference type="PANTHER" id="PTHR32219">
    <property type="entry name" value="RNA-BINDING PROTEIN YLMH-RELATED"/>
    <property type="match status" value="1"/>
</dbReference>
<feature type="compositionally biased region" description="Polar residues" evidence="11">
    <location>
        <begin position="828"/>
        <end position="837"/>
    </location>
</feature>
<evidence type="ECO:0000256" key="12">
    <source>
        <dbReference type="SAM" id="Phobius"/>
    </source>
</evidence>
<feature type="region of interest" description="Disordered" evidence="11">
    <location>
        <begin position="1323"/>
        <end position="1342"/>
    </location>
</feature>
<name>A0A6J1F7N0_CUCMO</name>
<feature type="region of interest" description="Disordered" evidence="11">
    <location>
        <begin position="1348"/>
        <end position="1470"/>
    </location>
</feature>
<proteinExistence type="inferred from homology"/>
<feature type="compositionally biased region" description="Basic and acidic residues" evidence="11">
    <location>
        <begin position="1348"/>
        <end position="1373"/>
    </location>
</feature>
<evidence type="ECO:0000256" key="3">
    <source>
        <dbReference type="ARBA" id="ARBA00022475"/>
    </source>
</evidence>
<comment type="subcellular location">
    <subcellularLocation>
        <location evidence="1">Cell membrane</location>
        <topology evidence="1">Single-pass membrane protein</topology>
    </subcellularLocation>
    <subcellularLocation>
        <location evidence="2">Endoplasmic reticulum membrane</location>
        <topology evidence="2">Single-pass membrane protein</topology>
    </subcellularLocation>
</comment>
<evidence type="ECO:0000313" key="15">
    <source>
        <dbReference type="RefSeq" id="XP_022936157.1"/>
    </source>
</evidence>
<evidence type="ECO:0000256" key="10">
    <source>
        <dbReference type="SAM" id="Coils"/>
    </source>
</evidence>
<keyword evidence="4 12" id="KW-0812">Transmembrane</keyword>
<keyword evidence="5" id="KW-0256">Endoplasmic reticulum</keyword>
<keyword evidence="13" id="KW-1185">Reference proteome</keyword>
<evidence type="ECO:0000256" key="5">
    <source>
        <dbReference type="ARBA" id="ARBA00022824"/>
    </source>
</evidence>
<feature type="region of interest" description="Disordered" evidence="11">
    <location>
        <begin position="1267"/>
        <end position="1293"/>
    </location>
</feature>
<dbReference type="GO" id="GO:0005789">
    <property type="term" value="C:endoplasmic reticulum membrane"/>
    <property type="evidence" value="ECO:0007669"/>
    <property type="project" value="UniProtKB-SubCell"/>
</dbReference>
<dbReference type="PANTHER" id="PTHR32219:SF3">
    <property type="entry name" value="CALPONIN-LIKE DOMAIN PROTEIN"/>
    <property type="match status" value="1"/>
</dbReference>
<feature type="region of interest" description="Disordered" evidence="11">
    <location>
        <begin position="279"/>
        <end position="298"/>
    </location>
</feature>
<comment type="similarity">
    <text evidence="9">Belongs to the plant Proton pump-interactor protein family.</text>
</comment>
<evidence type="ECO:0000256" key="11">
    <source>
        <dbReference type="SAM" id="MobiDB-lite"/>
    </source>
</evidence>
<keyword evidence="6 12" id="KW-1133">Transmembrane helix</keyword>
<evidence type="ECO:0000256" key="1">
    <source>
        <dbReference type="ARBA" id="ARBA00004162"/>
    </source>
</evidence>
<evidence type="ECO:0000256" key="8">
    <source>
        <dbReference type="ARBA" id="ARBA00023136"/>
    </source>
</evidence>
<evidence type="ECO:0000313" key="13">
    <source>
        <dbReference type="Proteomes" id="UP000504609"/>
    </source>
</evidence>
<dbReference type="GO" id="GO:0005886">
    <property type="term" value="C:plasma membrane"/>
    <property type="evidence" value="ECO:0007669"/>
    <property type="project" value="UniProtKB-SubCell"/>
</dbReference>
<feature type="compositionally biased region" description="Polar residues" evidence="11">
    <location>
        <begin position="199"/>
        <end position="211"/>
    </location>
</feature>
<evidence type="ECO:0000256" key="7">
    <source>
        <dbReference type="ARBA" id="ARBA00023054"/>
    </source>
</evidence>
<keyword evidence="7 10" id="KW-0175">Coiled coil</keyword>
<organism evidence="13 15">
    <name type="scientific">Cucurbita moschata</name>
    <name type="common">Winter crookneck squash</name>
    <name type="synonym">Cucurbita pepo var. moschata</name>
    <dbReference type="NCBI Taxonomy" id="3662"/>
    <lineage>
        <taxon>Eukaryota</taxon>
        <taxon>Viridiplantae</taxon>
        <taxon>Streptophyta</taxon>
        <taxon>Embryophyta</taxon>
        <taxon>Tracheophyta</taxon>
        <taxon>Spermatophyta</taxon>
        <taxon>Magnoliopsida</taxon>
        <taxon>eudicotyledons</taxon>
        <taxon>Gunneridae</taxon>
        <taxon>Pentapetalae</taxon>
        <taxon>rosids</taxon>
        <taxon>fabids</taxon>
        <taxon>Cucurbitales</taxon>
        <taxon>Cucurbitaceae</taxon>
        <taxon>Cucurbiteae</taxon>
        <taxon>Cucurbita</taxon>
    </lineage>
</organism>
<evidence type="ECO:0000256" key="4">
    <source>
        <dbReference type="ARBA" id="ARBA00022692"/>
    </source>
</evidence>
<evidence type="ECO:0000256" key="2">
    <source>
        <dbReference type="ARBA" id="ARBA00004389"/>
    </source>
</evidence>
<feature type="coiled-coil region" evidence="10">
    <location>
        <begin position="1046"/>
        <end position="1145"/>
    </location>
</feature>
<dbReference type="GeneID" id="111442839"/>
<dbReference type="InterPro" id="IPR055282">
    <property type="entry name" value="PPI1-4"/>
</dbReference>
<feature type="compositionally biased region" description="Polar residues" evidence="11">
    <location>
        <begin position="1451"/>
        <end position="1460"/>
    </location>
</feature>
<keyword evidence="8 12" id="KW-0472">Membrane</keyword>
<feature type="region of interest" description="Disordered" evidence="11">
    <location>
        <begin position="199"/>
        <end position="218"/>
    </location>
</feature>
<keyword evidence="3" id="KW-1003">Cell membrane</keyword>
<dbReference type="Proteomes" id="UP000504609">
    <property type="component" value="Unplaced"/>
</dbReference>
<sequence length="1500" mass="166857">MADMDVLADFSEVNEKCTLDMSTYENLPKACNAEPLDCATAIPKDDTDGSYVFVSSNDAATSDDHVASDVNGQAKCSQNVDTEIKVRDGELSTDDGRKPEPIFVSDALGDSQFNFSEHVNESDAILDEIRVADVLQSSDAKEDEAEPQLNFSPTVEETRIPEGQATNESFDAVTNSGEIHGVESPHETEDIHIQEENQIISTPGSSNPDSNRSGEVKVESSQMAEDIQIHEDNGIVGIMKSSDTEENHVIGIEAESSQKADSIQIHKENGTVAIMLSDTESNPGEETEVESSLKADDTQNHEENGIVKAFDLSNTEANPRSELEEESSREVEDIELRGQNEIVETNKSSASMEKRGEEGEVIPEDNETVVINELSDTIPNRSEETEMESFEREESIRESQDATMEAADCNCVNVQEKVDEMVSKAVVSDSVGGIGESQIISLGAAKSEVDHLDDSVEDVKGECKQGVALNEENPESTQITISQDGERFQVAGEEQESLNNELSLLEPSEENKADMEQDLEATPSPLVCPEDINGSMPIRTDDGLPTSMDQDDPLEAIDDKDTIVNRTSFHDLTESSPGSVDYDIATDETHILSPTMFISDPRVELNEITVNEQVVNHVFELEENSETVSQPKVDECIKVGDLECTVSGNGDDMPTALDQSRIACGDNSVAGSQLIPEDIERVESIETAVSIVVIGNTKIEIRETPSVNCLNDPFLRSDLRVEHCTMSENVASAGDDVLPDQEVSENHEDDLLGNSNFEIKCENGHIEKDDQSTFHSNDMRSKSKDCTSIENEERGSTVPEVPNGVVKSPEIPQSSAVETGSELHDNKSSSSPTANENSVDDIEITSSIGGGSRTIPGDDCSVSKTEVLKRSMIKDEGSLNSISDVVFETDGKLTKDETEVIHEDCQNEPSPVSPEGSADALTGQNVGAEAGTRPFNFLVKVPRFDDQNIREQIKCAQTEVDRKTKDRDAIRVQIQTMRAACKVLSDNLEAAMSEGRAARDLLKSKRLEIDSVQSVITKVKNAMSVEDIDGRIRNTEHMIEHETLPLKEEKQLLREIKQLKQQREQLSSTMGKQEELQQALDQRDQIEERLKLLRKEMDLLRGNVLKAESVIKVAKKKYNDESIKLDELQSQFKAADEIRQEAYADLQSTRKQLSEKNKYCWNYRKDAKEANEIALSGDLERLQRLCVNQVERMMELWNTNAEFREEYIKSNMRSTLWRLKTLDGRSLGPNEEPHVPNRIVKERPAKDNSLLTVSTMQETEKLIPAADADDARDNDKSVTKVAETKNRTTKKKPETVVALESGPRNISSENEVEEPPRPVEIKRTREEEEMAAKAEELRKEEEAIKLKERRKLEEKAKAKEALERKRRNAEKAQARAAIKARKEAEEREKLREKRAKKKERKIAAGTEAGNGRDEMECAIVTKTPAAEGPKEESENRGNQGTAAKRRPKKASQYTKQSKTKSMPPPLRNRGKRRMQPWMWILLTTLVVLALFFVGQQQLLY</sequence>
<feature type="compositionally biased region" description="Basic and acidic residues" evidence="11">
    <location>
        <begin position="1269"/>
        <end position="1293"/>
    </location>
</feature>
<feature type="compositionally biased region" description="Basic and acidic residues" evidence="11">
    <location>
        <begin position="319"/>
        <end position="332"/>
    </location>
</feature>
<feature type="compositionally biased region" description="Basic and acidic residues" evidence="11">
    <location>
        <begin position="768"/>
        <end position="795"/>
    </location>
</feature>
<dbReference type="SMR" id="A0A6J1F7N0"/>
<dbReference type="RefSeq" id="XP_022936157.1">
    <property type="nucleotide sequence ID" value="XM_023080389.1"/>
</dbReference>
<dbReference type="RefSeq" id="XP_022936156.1">
    <property type="nucleotide sequence ID" value="XM_023080388.1"/>
</dbReference>
<evidence type="ECO:0000313" key="14">
    <source>
        <dbReference type="RefSeq" id="XP_022936156.1"/>
    </source>
</evidence>